<proteinExistence type="predicted"/>
<dbReference type="RefSeq" id="WP_127745550.1">
    <property type="nucleotide sequence ID" value="NZ_SACN01000003.1"/>
</dbReference>
<name>A0A437LY86_9SPHN</name>
<dbReference type="AlphaFoldDB" id="A0A437LY86"/>
<keyword evidence="4" id="KW-1185">Reference proteome</keyword>
<dbReference type="EMBL" id="SACN01000003">
    <property type="protein sequence ID" value="RVT90293.1"/>
    <property type="molecule type" value="Genomic_DNA"/>
</dbReference>
<evidence type="ECO:0000256" key="1">
    <source>
        <dbReference type="SAM" id="MobiDB-lite"/>
    </source>
</evidence>
<dbReference type="Proteomes" id="UP000282971">
    <property type="component" value="Unassembled WGS sequence"/>
</dbReference>
<dbReference type="OrthoDB" id="7873036at2"/>
<dbReference type="Pfam" id="PF18821">
    <property type="entry name" value="LPD7"/>
    <property type="match status" value="1"/>
</dbReference>
<feature type="compositionally biased region" description="Basic and acidic residues" evidence="1">
    <location>
        <begin position="238"/>
        <end position="253"/>
    </location>
</feature>
<comment type="caution">
    <text evidence="3">The sequence shown here is derived from an EMBL/GenBank/DDBJ whole genome shotgun (WGS) entry which is preliminary data.</text>
</comment>
<feature type="region of interest" description="Disordered" evidence="1">
    <location>
        <begin position="319"/>
        <end position="367"/>
    </location>
</feature>
<sequence>MSETDDHIDGNAVQPDPQGKICSQRKGDLPPTVAARYFAEERGLRRDWHLFEAARDRKPAIRDLGNRLIQTGQSEAVVRDLVEIAAHRGWDRIRVEGSASFQRLVEREAERRGIIVDRPRAAIPARGAVHDELLSADRRPAYRRQADGPETDFRKGVQGVVTAIGEAVYQNKPGRRPSPVVDLRLADGSTSRAWGAALPQALAQAKVTIGDEIVLRQEPAEPGRGARRRWIALPVRERATESSRQSEEARESLGNRFRRLSPQDRARDPELRGAQSQLVAARALAAAYMKQDPVGAAVVGARLQEAIIASLDKGRRFEVARTRPRSGGEEELVLPQTREREGPPAGRPTAKAQHPEITKVRDRGRRR</sequence>
<evidence type="ECO:0000313" key="3">
    <source>
        <dbReference type="EMBL" id="RVT90293.1"/>
    </source>
</evidence>
<feature type="compositionally biased region" description="Basic and acidic residues" evidence="1">
    <location>
        <begin position="261"/>
        <end position="271"/>
    </location>
</feature>
<evidence type="ECO:0000313" key="4">
    <source>
        <dbReference type="Proteomes" id="UP000282971"/>
    </source>
</evidence>
<feature type="domain" description="Large polyvalent protein-associated" evidence="2">
    <location>
        <begin position="48"/>
        <end position="117"/>
    </location>
</feature>
<evidence type="ECO:0000259" key="2">
    <source>
        <dbReference type="Pfam" id="PF18821"/>
    </source>
</evidence>
<dbReference type="InterPro" id="IPR040677">
    <property type="entry name" value="LPD7"/>
</dbReference>
<feature type="region of interest" description="Disordered" evidence="1">
    <location>
        <begin position="238"/>
        <end position="273"/>
    </location>
</feature>
<accession>A0A437LY86</accession>
<protein>
    <recommendedName>
        <fullName evidence="2">Large polyvalent protein-associated domain-containing protein</fullName>
    </recommendedName>
</protein>
<reference evidence="3 4" key="1">
    <citation type="submission" date="2019-01" db="EMBL/GenBank/DDBJ databases">
        <authorList>
            <person name="Chen W.-M."/>
        </authorList>
    </citation>
    <scope>NUCLEOTIDE SEQUENCE [LARGE SCALE GENOMIC DNA]</scope>
    <source>
        <strain evidence="3 4">CCP-7</strain>
    </source>
</reference>
<gene>
    <name evidence="3" type="ORF">EOD43_18640</name>
</gene>
<feature type="region of interest" description="Disordered" evidence="1">
    <location>
        <begin position="1"/>
        <end position="27"/>
    </location>
</feature>
<organism evidence="3 4">
    <name type="scientific">Sphingomonas crocodyli</name>
    <dbReference type="NCBI Taxonomy" id="1979270"/>
    <lineage>
        <taxon>Bacteria</taxon>
        <taxon>Pseudomonadati</taxon>
        <taxon>Pseudomonadota</taxon>
        <taxon>Alphaproteobacteria</taxon>
        <taxon>Sphingomonadales</taxon>
        <taxon>Sphingomonadaceae</taxon>
        <taxon>Sphingomonas</taxon>
    </lineage>
</organism>